<protein>
    <recommendedName>
        <fullName evidence="3">alpha-L-fucosidase</fullName>
        <ecNumber evidence="3">3.2.1.51</ecNumber>
    </recommendedName>
</protein>
<keyword evidence="5" id="KW-0378">Hydrolase</keyword>
<dbReference type="Gene3D" id="3.20.20.80">
    <property type="entry name" value="Glycosidases"/>
    <property type="match status" value="1"/>
</dbReference>
<sequence length="534" mass="60797">MKKFRITAPLLFISCLAFSCSEKSTSEDQASIEGNAEVVLYDGSWEALQQMPIPAWFDDGKIGLFIHWGPYSAIGYRKEGRGYAEHVPKLLYSDSLHYFPYMEERWGAKPPEFGYKDIIPEFKAEKWNPDEWATLFAEVGVKYVVLTAEHHDGFSNWDSDINPWNSMDMGPKRDLVGELGVAVRKQGLKYAPSYHRERHTGFFTKEQFTVYGEPQAAIAEEIRRVPEAASLYGPFEYSKEFVDDYVARWKEIQTKYKPDFLWIDDVPIFTRDGNNPETGFRPEIQYFYDQYRLMITDFMNNGLQTGQEVYLNNKGGNRNWPAGVGSLEKDNLKLSVIGPKWQSCTTFGTSFGYLQNDTYKSTSDVIHEMVEVVSRNGNFLINIGPRADGTIPEEQVERLREMGNWLKINGEAIYGTRYWKEDHQLQGNISFTTKGNDLYAIAMNQPEGNLLIEGTKGWGSADVLEVSLLGSEDEVQWKMTADGLEITTPKTIGKSTYAWAFKIKTTQNQHVPNAIETDADKALKGTQKVDLDGN</sequence>
<feature type="domain" description="Glycoside hydrolase family 29 N-terminal" evidence="9">
    <location>
        <begin position="41"/>
        <end position="411"/>
    </location>
</feature>
<name>A0A1I1BN00_9BACT</name>
<reference evidence="11 12" key="1">
    <citation type="submission" date="2016-10" db="EMBL/GenBank/DDBJ databases">
        <authorList>
            <person name="de Groot N.N."/>
        </authorList>
    </citation>
    <scope>NUCLEOTIDE SEQUENCE [LARGE SCALE GENOMIC DNA]</scope>
    <source>
        <strain evidence="11 12">DSM 23399</strain>
    </source>
</reference>
<dbReference type="RefSeq" id="WP_217647331.1">
    <property type="nucleotide sequence ID" value="NZ_FOKK01000014.1"/>
</dbReference>
<evidence type="ECO:0000256" key="1">
    <source>
        <dbReference type="ARBA" id="ARBA00004071"/>
    </source>
</evidence>
<dbReference type="GO" id="GO:0016139">
    <property type="term" value="P:glycoside catabolic process"/>
    <property type="evidence" value="ECO:0007669"/>
    <property type="project" value="TreeGrafter"/>
</dbReference>
<evidence type="ECO:0000256" key="6">
    <source>
        <dbReference type="ARBA" id="ARBA00023295"/>
    </source>
</evidence>
<keyword evidence="12" id="KW-1185">Reference proteome</keyword>
<dbReference type="GO" id="GO:0006004">
    <property type="term" value="P:fucose metabolic process"/>
    <property type="evidence" value="ECO:0007669"/>
    <property type="project" value="InterPro"/>
</dbReference>
<dbReference type="SMART" id="SM00812">
    <property type="entry name" value="Alpha_L_fucos"/>
    <property type="match status" value="1"/>
</dbReference>
<dbReference type="EMBL" id="FOKK01000014">
    <property type="protein sequence ID" value="SFB49840.1"/>
    <property type="molecule type" value="Genomic_DNA"/>
</dbReference>
<evidence type="ECO:0000313" key="11">
    <source>
        <dbReference type="EMBL" id="SFB49840.1"/>
    </source>
</evidence>
<dbReference type="GO" id="GO:0004560">
    <property type="term" value="F:alpha-L-fucosidase activity"/>
    <property type="evidence" value="ECO:0007669"/>
    <property type="project" value="InterPro"/>
</dbReference>
<organism evidence="11 12">
    <name type="scientific">Algoriphagus aquimarinus</name>
    <dbReference type="NCBI Taxonomy" id="237018"/>
    <lineage>
        <taxon>Bacteria</taxon>
        <taxon>Pseudomonadati</taxon>
        <taxon>Bacteroidota</taxon>
        <taxon>Cytophagia</taxon>
        <taxon>Cytophagales</taxon>
        <taxon>Cyclobacteriaceae</taxon>
        <taxon>Algoriphagus</taxon>
    </lineage>
</organism>
<dbReference type="InterPro" id="IPR031919">
    <property type="entry name" value="Fucosidase_C"/>
</dbReference>
<evidence type="ECO:0000259" key="10">
    <source>
        <dbReference type="Pfam" id="PF16757"/>
    </source>
</evidence>
<evidence type="ECO:0000256" key="7">
    <source>
        <dbReference type="PIRSR" id="PIRSR001092-1"/>
    </source>
</evidence>
<comment type="function">
    <text evidence="1">Alpha-L-fucosidase is responsible for hydrolyzing the alpha-1,6-linked fucose joined to the reducing-end N-acetylglucosamine of the carbohydrate moieties of glycoproteins.</text>
</comment>
<evidence type="ECO:0000256" key="2">
    <source>
        <dbReference type="ARBA" id="ARBA00007951"/>
    </source>
</evidence>
<accession>A0A1I1BN00</accession>
<gene>
    <name evidence="11" type="ORF">SAMN04489723_1148</name>
</gene>
<dbReference type="InterPro" id="IPR000933">
    <property type="entry name" value="Glyco_hydro_29"/>
</dbReference>
<feature type="domain" description="Alpha-L-fucosidase C-terminal" evidence="10">
    <location>
        <begin position="424"/>
        <end position="504"/>
    </location>
</feature>
<feature type="chain" id="PRO_5011623603" description="alpha-L-fucosidase" evidence="8">
    <location>
        <begin position="20"/>
        <end position="534"/>
    </location>
</feature>
<dbReference type="Proteomes" id="UP000198790">
    <property type="component" value="Unassembled WGS sequence"/>
</dbReference>
<dbReference type="InterPro" id="IPR057739">
    <property type="entry name" value="Glyco_hydro_29_N"/>
</dbReference>
<evidence type="ECO:0000256" key="4">
    <source>
        <dbReference type="ARBA" id="ARBA00022729"/>
    </source>
</evidence>
<dbReference type="InterPro" id="IPR016286">
    <property type="entry name" value="FUC_metazoa-typ"/>
</dbReference>
<dbReference type="PIRSF" id="PIRSF001092">
    <property type="entry name" value="Alpha-L-fucosidase"/>
    <property type="match status" value="1"/>
</dbReference>
<evidence type="ECO:0000256" key="3">
    <source>
        <dbReference type="ARBA" id="ARBA00012662"/>
    </source>
</evidence>
<keyword evidence="6" id="KW-0326">Glycosidase</keyword>
<dbReference type="PROSITE" id="PS51257">
    <property type="entry name" value="PROKAR_LIPOPROTEIN"/>
    <property type="match status" value="1"/>
</dbReference>
<dbReference type="InterPro" id="IPR017853">
    <property type="entry name" value="GH"/>
</dbReference>
<dbReference type="SUPFAM" id="SSF51445">
    <property type="entry name" value="(Trans)glycosidases"/>
    <property type="match status" value="1"/>
</dbReference>
<proteinExistence type="inferred from homology"/>
<dbReference type="PANTHER" id="PTHR10030:SF37">
    <property type="entry name" value="ALPHA-L-FUCOSIDASE-RELATED"/>
    <property type="match status" value="1"/>
</dbReference>
<feature type="site" description="May be important for catalysis" evidence="7">
    <location>
        <position position="344"/>
    </location>
</feature>
<dbReference type="STRING" id="237018.SAMN04489723_1148"/>
<dbReference type="EC" id="3.2.1.51" evidence="3"/>
<dbReference type="Gene3D" id="2.60.40.1180">
    <property type="entry name" value="Golgi alpha-mannosidase II"/>
    <property type="match status" value="1"/>
</dbReference>
<dbReference type="Pfam" id="PF16757">
    <property type="entry name" value="Fucosidase_C"/>
    <property type="match status" value="1"/>
</dbReference>
<evidence type="ECO:0000313" key="12">
    <source>
        <dbReference type="Proteomes" id="UP000198790"/>
    </source>
</evidence>
<evidence type="ECO:0000256" key="8">
    <source>
        <dbReference type="SAM" id="SignalP"/>
    </source>
</evidence>
<feature type="signal peptide" evidence="8">
    <location>
        <begin position="1"/>
        <end position="19"/>
    </location>
</feature>
<dbReference type="GO" id="GO:0005764">
    <property type="term" value="C:lysosome"/>
    <property type="evidence" value="ECO:0007669"/>
    <property type="project" value="TreeGrafter"/>
</dbReference>
<evidence type="ECO:0000259" key="9">
    <source>
        <dbReference type="Pfam" id="PF01120"/>
    </source>
</evidence>
<comment type="similarity">
    <text evidence="2">Belongs to the glycosyl hydrolase 29 family.</text>
</comment>
<evidence type="ECO:0000256" key="5">
    <source>
        <dbReference type="ARBA" id="ARBA00022801"/>
    </source>
</evidence>
<dbReference type="Pfam" id="PF01120">
    <property type="entry name" value="Alpha_L_fucos"/>
    <property type="match status" value="1"/>
</dbReference>
<dbReference type="InterPro" id="IPR013780">
    <property type="entry name" value="Glyco_hydro_b"/>
</dbReference>
<keyword evidence="4 8" id="KW-0732">Signal</keyword>
<dbReference type="AlphaFoldDB" id="A0A1I1BN00"/>
<dbReference type="PANTHER" id="PTHR10030">
    <property type="entry name" value="ALPHA-L-FUCOSIDASE"/>
    <property type="match status" value="1"/>
</dbReference>